<dbReference type="OrthoDB" id="4533at2"/>
<keyword evidence="4 7" id="KW-1133">Transmembrane helix</keyword>
<keyword evidence="9" id="KW-1185">Reference proteome</keyword>
<dbReference type="InParanoid" id="A0A0D2HT32"/>
<dbReference type="InterPro" id="IPR012809">
    <property type="entry name" value="ECF_CbiQ"/>
</dbReference>
<keyword evidence="5 7" id="KW-0472">Membrane</keyword>
<evidence type="ECO:0000256" key="5">
    <source>
        <dbReference type="ARBA" id="ARBA00023136"/>
    </source>
</evidence>
<accession>A0A0D2HT32</accession>
<feature type="transmembrane region" description="Helical" evidence="7">
    <location>
        <begin position="109"/>
        <end position="132"/>
    </location>
</feature>
<dbReference type="NCBIfam" id="TIGR02454">
    <property type="entry name" value="ECF_T_CbiQ"/>
    <property type="match status" value="1"/>
</dbReference>
<protein>
    <submittedName>
        <fullName evidence="8">Cobalt ABC transporter permease</fullName>
    </submittedName>
</protein>
<feature type="transmembrane region" description="Helical" evidence="7">
    <location>
        <begin position="78"/>
        <end position="97"/>
    </location>
</feature>
<evidence type="ECO:0000256" key="7">
    <source>
        <dbReference type="SAM" id="Phobius"/>
    </source>
</evidence>
<feature type="transmembrane region" description="Helical" evidence="7">
    <location>
        <begin position="33"/>
        <end position="66"/>
    </location>
</feature>
<evidence type="ECO:0000256" key="1">
    <source>
        <dbReference type="ARBA" id="ARBA00004651"/>
    </source>
</evidence>
<evidence type="ECO:0000256" key="3">
    <source>
        <dbReference type="ARBA" id="ARBA00022692"/>
    </source>
</evidence>
<sequence>MKKRIKKERSAVSGPGQKMERGLLPELDPRSRLLVSFAFTLVIATAQTLPLPVVGLGLGLLAWLASGLGARVWLKRSVVVNTFVAFLWLTLPWRIVPSQDGLDFVFARAGIDLAWLITLKVNAIFMVTMSLLSTCQVHELGHGMARLGAPEKLVALFLLFFRYVYLIQEELSRLSQAMRIRCFKPGTNFHTYSSYASLLGMLLVRGFDRGTRVHQAMLCRGWQGRYNCLDYLAWQKKDTFFVSFSLAGLAVVWLLDWSWVSWSL</sequence>
<dbReference type="PANTHER" id="PTHR34857:SF2">
    <property type="entry name" value="SLL0384 PROTEIN"/>
    <property type="match status" value="1"/>
</dbReference>
<dbReference type="PANTHER" id="PTHR34857">
    <property type="entry name" value="SLL0384 PROTEIN"/>
    <property type="match status" value="1"/>
</dbReference>
<dbReference type="InterPro" id="IPR051611">
    <property type="entry name" value="ECF_transporter_component"/>
</dbReference>
<feature type="transmembrane region" description="Helical" evidence="7">
    <location>
        <begin position="240"/>
        <end position="260"/>
    </location>
</feature>
<reference evidence="8 9" key="1">
    <citation type="submission" date="2013-11" db="EMBL/GenBank/DDBJ databases">
        <title>Metagenomic analysis of a methanogenic consortium involved in long chain n-alkane degradation.</title>
        <authorList>
            <person name="Davidova I.A."/>
            <person name="Callaghan A.V."/>
            <person name="Wawrik B."/>
            <person name="Pruitt S."/>
            <person name="Marks C."/>
            <person name="Duncan K.E."/>
            <person name="Suflita J.M."/>
        </authorList>
    </citation>
    <scope>NUCLEOTIDE SEQUENCE [LARGE SCALE GENOMIC DNA]</scope>
    <source>
        <strain evidence="8 9">SPR</strain>
    </source>
</reference>
<dbReference type="STRING" id="1429043.X474_12165"/>
<dbReference type="Pfam" id="PF02361">
    <property type="entry name" value="CbiQ"/>
    <property type="match status" value="1"/>
</dbReference>
<comment type="caution">
    <text evidence="8">The sequence shown here is derived from an EMBL/GenBank/DDBJ whole genome shotgun (WGS) entry which is preliminary data.</text>
</comment>
<feature type="region of interest" description="Disordered" evidence="6">
    <location>
        <begin position="1"/>
        <end position="22"/>
    </location>
</feature>
<keyword evidence="2" id="KW-1003">Cell membrane</keyword>
<proteinExistence type="predicted"/>
<keyword evidence="3 7" id="KW-0812">Transmembrane</keyword>
<dbReference type="GO" id="GO:0043190">
    <property type="term" value="C:ATP-binding cassette (ABC) transporter complex"/>
    <property type="evidence" value="ECO:0007669"/>
    <property type="project" value="InterPro"/>
</dbReference>
<dbReference type="EMBL" id="AZAC01000014">
    <property type="protein sequence ID" value="KIX13708.1"/>
    <property type="molecule type" value="Genomic_DNA"/>
</dbReference>
<evidence type="ECO:0000256" key="2">
    <source>
        <dbReference type="ARBA" id="ARBA00022475"/>
    </source>
</evidence>
<evidence type="ECO:0000313" key="8">
    <source>
        <dbReference type="EMBL" id="KIX13708.1"/>
    </source>
</evidence>
<dbReference type="AlphaFoldDB" id="A0A0D2HT32"/>
<dbReference type="GO" id="GO:0006824">
    <property type="term" value="P:cobalt ion transport"/>
    <property type="evidence" value="ECO:0007669"/>
    <property type="project" value="InterPro"/>
</dbReference>
<evidence type="ECO:0000256" key="4">
    <source>
        <dbReference type="ARBA" id="ARBA00022989"/>
    </source>
</evidence>
<dbReference type="CDD" id="cd16914">
    <property type="entry name" value="EcfT"/>
    <property type="match status" value="1"/>
</dbReference>
<dbReference type="RefSeq" id="WP_052515095.1">
    <property type="nucleotide sequence ID" value="NZ_AZAC01000014.1"/>
</dbReference>
<name>A0A0D2HT32_9BACT</name>
<dbReference type="InterPro" id="IPR003339">
    <property type="entry name" value="ABC/ECF_trnsptr_transmembrane"/>
</dbReference>
<evidence type="ECO:0000313" key="9">
    <source>
        <dbReference type="Proteomes" id="UP000032233"/>
    </source>
</evidence>
<evidence type="ECO:0000256" key="6">
    <source>
        <dbReference type="SAM" id="MobiDB-lite"/>
    </source>
</evidence>
<dbReference type="Proteomes" id="UP000032233">
    <property type="component" value="Unassembled WGS sequence"/>
</dbReference>
<organism evidence="8 9">
    <name type="scientific">Dethiosulfatarculus sandiegensis</name>
    <dbReference type="NCBI Taxonomy" id="1429043"/>
    <lineage>
        <taxon>Bacteria</taxon>
        <taxon>Pseudomonadati</taxon>
        <taxon>Thermodesulfobacteriota</taxon>
        <taxon>Desulfarculia</taxon>
        <taxon>Desulfarculales</taxon>
        <taxon>Desulfarculaceae</taxon>
        <taxon>Dethiosulfatarculus</taxon>
    </lineage>
</organism>
<comment type="subcellular location">
    <subcellularLocation>
        <location evidence="1">Cell membrane</location>
        <topology evidence="1">Multi-pass membrane protein</topology>
    </subcellularLocation>
</comment>
<gene>
    <name evidence="8" type="ORF">X474_12165</name>
</gene>